<proteinExistence type="inferred from homology"/>
<comment type="similarity">
    <text evidence="1">Belongs to the LRRFIP family.</text>
</comment>
<gene>
    <name evidence="5" type="ORF">CHARACLAT_011342</name>
</gene>
<feature type="compositionally biased region" description="Basic and acidic residues" evidence="4">
    <location>
        <begin position="991"/>
        <end position="1006"/>
    </location>
</feature>
<comment type="caution">
    <text evidence="5">The sequence shown here is derived from an EMBL/GenBank/DDBJ whole genome shotgun (WGS) entry which is preliminary data.</text>
</comment>
<evidence type="ECO:0000256" key="4">
    <source>
        <dbReference type="SAM" id="MobiDB-lite"/>
    </source>
</evidence>
<sequence>AEARLAAKRAARAEAREIRMKELERQQKELFHSTKKYYGLDNKWGHIEQWMEDSERYSRLSRKHASISDDEERMSVGSRGSYRPSDYGGLLGSSSRASSRASSARASPVVEERTDREFVDKGSRTASTLSAATLASLGGASSRRGSCDTSFSVETEASIREMKDSLAEAEEKYRRAMVSNAQLHNDKTTLMFQVENLREELSDMEELLWEARRRWEDSSKELERERQTHSVLKVQFKEMEDSLRRTNELLKEVSDLRLKSSSYRQEVSDLQEALQWKEKQVVALERHREISDIVRIERDGLRSEVVRLRDSLKNHGVAVSPDSTPNGDAERAEDESACRLAEDSPPSGRESTLGKASERQSAEGTKTPQNDPRDIKRTQPLSAISVNDQTRPSTERWNPPKKYPARNRQPRNKRGEKDPTKKPPTRVDGSEANKKQPSKDRSGDPSQIPDQVFKDKTTPDSNSDSVGVMEMDNLRKMAESTSKILPVRKVLAEKIFRSRLVPPRPSKEIILDNRAMVLSLSAAGKLNSLSEETINQDVSLVLENEASSFETDFEQKGMCTLNLGSQSQDEDRNWEGEVPGFSEEAGAGTSESKGETQGTEEGSGERNRTKLETKVHATSSPETLGRPETFQNQSTGESLQRAAQIHKACPEHQKRTSAFVPEDMWTFLETTVQDLLQGLEDKPGFVVEMSRIFSEILICLHQWISDLENTLRNRSGNESCLNDGGGHESTWPVMGTRLSTKMWLNLTSLTKETAEGSGCVEGHLARHSASPRVSCSSERMEDQSGSSNRVCSTFHHHAVTKDRGGTRSKQTDLQINAASGATPAESSFNLTSSPSRNTSVDFVFVDSYFDDPRKNSMGSRSDLSLGKRSDSETHLQVSARDSKELRGNRSMSAHSNVGQSSSVRRFMEVTAEEIRALAVPELALLGLQEGQRLDGSSVGSVEEVSVGDMDSCEEADEEEEEAQEPPSQQQNLAMMEAEVQSVPALDNVEPEMDHEGPSLEHRKNDNTDCNIS</sequence>
<dbReference type="Pfam" id="PF09738">
    <property type="entry name" value="LRRFIP"/>
    <property type="match status" value="1"/>
</dbReference>
<feature type="region of interest" description="Disordered" evidence="4">
    <location>
        <begin position="563"/>
        <end position="653"/>
    </location>
</feature>
<dbReference type="Gene3D" id="1.20.5.4090">
    <property type="match status" value="1"/>
</dbReference>
<feature type="compositionally biased region" description="Acidic residues" evidence="4">
    <location>
        <begin position="950"/>
        <end position="963"/>
    </location>
</feature>
<name>A0ABU7CWU3_9TELE</name>
<keyword evidence="6" id="KW-1185">Reference proteome</keyword>
<keyword evidence="2 3" id="KW-0175">Coiled coil</keyword>
<feature type="region of interest" description="Disordered" evidence="4">
    <location>
        <begin position="62"/>
        <end position="123"/>
    </location>
</feature>
<feature type="compositionally biased region" description="Basic and acidic residues" evidence="4">
    <location>
        <begin position="110"/>
        <end position="123"/>
    </location>
</feature>
<feature type="compositionally biased region" description="Low complexity" evidence="4">
    <location>
        <begin position="935"/>
        <end position="947"/>
    </location>
</feature>
<feature type="compositionally biased region" description="Low complexity" evidence="4">
    <location>
        <begin position="93"/>
        <end position="107"/>
    </location>
</feature>
<feature type="compositionally biased region" description="Polar residues" evidence="4">
    <location>
        <begin position="629"/>
        <end position="638"/>
    </location>
</feature>
<feature type="non-terminal residue" evidence="5">
    <location>
        <position position="1"/>
    </location>
</feature>
<feature type="compositionally biased region" description="Basic and acidic residues" evidence="4">
    <location>
        <begin position="328"/>
        <end position="342"/>
    </location>
</feature>
<accession>A0ABU7CWU3</accession>
<reference evidence="5 6" key="1">
    <citation type="submission" date="2021-06" db="EMBL/GenBank/DDBJ databases">
        <authorList>
            <person name="Palmer J.M."/>
        </authorList>
    </citation>
    <scope>NUCLEOTIDE SEQUENCE [LARGE SCALE GENOMIC DNA]</scope>
    <source>
        <strain evidence="5 6">CL_MEX2019</strain>
        <tissue evidence="5">Muscle</tissue>
    </source>
</reference>
<feature type="compositionally biased region" description="Low complexity" evidence="4">
    <location>
        <begin position="588"/>
        <end position="600"/>
    </location>
</feature>
<evidence type="ECO:0000256" key="1">
    <source>
        <dbReference type="ARBA" id="ARBA00008275"/>
    </source>
</evidence>
<evidence type="ECO:0000313" key="5">
    <source>
        <dbReference type="EMBL" id="MED6267353.1"/>
    </source>
</evidence>
<evidence type="ECO:0000313" key="6">
    <source>
        <dbReference type="Proteomes" id="UP001352852"/>
    </source>
</evidence>
<feature type="region of interest" description="Disordered" evidence="4">
    <location>
        <begin position="855"/>
        <end position="900"/>
    </location>
</feature>
<organism evidence="5 6">
    <name type="scientific">Characodon lateralis</name>
    <dbReference type="NCBI Taxonomy" id="208331"/>
    <lineage>
        <taxon>Eukaryota</taxon>
        <taxon>Metazoa</taxon>
        <taxon>Chordata</taxon>
        <taxon>Craniata</taxon>
        <taxon>Vertebrata</taxon>
        <taxon>Euteleostomi</taxon>
        <taxon>Actinopterygii</taxon>
        <taxon>Neopterygii</taxon>
        <taxon>Teleostei</taxon>
        <taxon>Neoteleostei</taxon>
        <taxon>Acanthomorphata</taxon>
        <taxon>Ovalentaria</taxon>
        <taxon>Atherinomorphae</taxon>
        <taxon>Cyprinodontiformes</taxon>
        <taxon>Goodeidae</taxon>
        <taxon>Characodon</taxon>
    </lineage>
</organism>
<feature type="coiled-coil region" evidence="3">
    <location>
        <begin position="152"/>
        <end position="287"/>
    </location>
</feature>
<feature type="compositionally biased region" description="Basic and acidic residues" evidence="4">
    <location>
        <begin position="428"/>
        <end position="443"/>
    </location>
</feature>
<feature type="region of interest" description="Disordered" evidence="4">
    <location>
        <begin position="933"/>
        <end position="1012"/>
    </location>
</feature>
<protein>
    <submittedName>
        <fullName evidence="5">Uncharacterized protein</fullName>
    </submittedName>
</protein>
<dbReference type="InterPro" id="IPR019139">
    <property type="entry name" value="LRRFIP1/2"/>
</dbReference>
<feature type="compositionally biased region" description="Basic residues" evidence="4">
    <location>
        <begin position="403"/>
        <end position="412"/>
    </location>
</feature>
<evidence type="ECO:0000256" key="3">
    <source>
        <dbReference type="SAM" id="Coils"/>
    </source>
</evidence>
<feature type="compositionally biased region" description="Polar residues" evidence="4">
    <location>
        <begin position="889"/>
        <end position="900"/>
    </location>
</feature>
<feature type="compositionally biased region" description="Polar residues" evidence="4">
    <location>
        <begin position="379"/>
        <end position="396"/>
    </location>
</feature>
<dbReference type="Proteomes" id="UP001352852">
    <property type="component" value="Unassembled WGS sequence"/>
</dbReference>
<feature type="region of interest" description="Disordered" evidence="4">
    <location>
        <begin position="315"/>
        <end position="468"/>
    </location>
</feature>
<dbReference type="EMBL" id="JAHUTJ010008950">
    <property type="protein sequence ID" value="MED6267353.1"/>
    <property type="molecule type" value="Genomic_DNA"/>
</dbReference>
<evidence type="ECO:0000256" key="2">
    <source>
        <dbReference type="ARBA" id="ARBA00023054"/>
    </source>
</evidence>
<dbReference type="PANTHER" id="PTHR19212">
    <property type="entry name" value="LEUCINE RICH REPEAT IN FLII INTERACTING PROTEIN"/>
    <property type="match status" value="1"/>
</dbReference>
<feature type="compositionally biased region" description="Basic and acidic residues" evidence="4">
    <location>
        <begin position="603"/>
        <end position="615"/>
    </location>
</feature>
<dbReference type="PANTHER" id="PTHR19212:SF5">
    <property type="entry name" value="LEUCINE-RICH REPEAT FLIGHTLESS-INTERACTING PROTEIN 1"/>
    <property type="match status" value="1"/>
</dbReference>